<dbReference type="Proteomes" id="UP000190037">
    <property type="component" value="Unassembled WGS sequence"/>
</dbReference>
<accession>A0A1T3NJM7</accession>
<dbReference type="CDD" id="cd00093">
    <property type="entry name" value="HTH_XRE"/>
    <property type="match status" value="1"/>
</dbReference>
<comment type="caution">
    <text evidence="2">The sequence shown here is derived from an EMBL/GenBank/DDBJ whole genome shotgun (WGS) entry which is preliminary data.</text>
</comment>
<dbReference type="Pfam" id="PF13560">
    <property type="entry name" value="HTH_31"/>
    <property type="match status" value="1"/>
</dbReference>
<keyword evidence="3" id="KW-1185">Reference proteome</keyword>
<protein>
    <recommendedName>
        <fullName evidence="4">HTH cro/C1-type domain-containing protein</fullName>
    </recommendedName>
</protein>
<evidence type="ECO:0000313" key="2">
    <source>
        <dbReference type="EMBL" id="OPC76900.1"/>
    </source>
</evidence>
<dbReference type="GO" id="GO:0003677">
    <property type="term" value="F:DNA binding"/>
    <property type="evidence" value="ECO:0007669"/>
    <property type="project" value="InterPro"/>
</dbReference>
<dbReference type="SUPFAM" id="SSF47413">
    <property type="entry name" value="lambda repressor-like DNA-binding domains"/>
    <property type="match status" value="1"/>
</dbReference>
<feature type="compositionally biased region" description="Basic and acidic residues" evidence="1">
    <location>
        <begin position="34"/>
        <end position="47"/>
    </location>
</feature>
<dbReference type="AlphaFoldDB" id="A0A1T3NJM7"/>
<dbReference type="InterPro" id="IPR010982">
    <property type="entry name" value="Lambda_DNA-bd_dom_sf"/>
</dbReference>
<gene>
    <name evidence="2" type="ORF">B4N89_40550</name>
</gene>
<evidence type="ECO:0000313" key="3">
    <source>
        <dbReference type="Proteomes" id="UP000190037"/>
    </source>
</evidence>
<dbReference type="InterPro" id="IPR001387">
    <property type="entry name" value="Cro/C1-type_HTH"/>
</dbReference>
<sequence>MKVLGSMLRDLRTERGVGLQAAAEVVRGSRSKNSRLERGESPPKHHDVMDLLRASGVREPATLATVEDLLRKTDENPGGTATPTSPPAGCAA</sequence>
<dbReference type="Gene3D" id="1.10.260.40">
    <property type="entry name" value="lambda repressor-like DNA-binding domains"/>
    <property type="match status" value="1"/>
</dbReference>
<evidence type="ECO:0000256" key="1">
    <source>
        <dbReference type="SAM" id="MobiDB-lite"/>
    </source>
</evidence>
<dbReference type="STRING" id="159449.B4N89_40550"/>
<organism evidence="2 3">
    <name type="scientific">Embleya scabrispora</name>
    <dbReference type="NCBI Taxonomy" id="159449"/>
    <lineage>
        <taxon>Bacteria</taxon>
        <taxon>Bacillati</taxon>
        <taxon>Actinomycetota</taxon>
        <taxon>Actinomycetes</taxon>
        <taxon>Kitasatosporales</taxon>
        <taxon>Streptomycetaceae</taxon>
        <taxon>Embleya</taxon>
    </lineage>
</organism>
<evidence type="ECO:0008006" key="4">
    <source>
        <dbReference type="Google" id="ProtNLM"/>
    </source>
</evidence>
<feature type="compositionally biased region" description="Low complexity" evidence="1">
    <location>
        <begin position="77"/>
        <end position="92"/>
    </location>
</feature>
<proteinExistence type="predicted"/>
<feature type="region of interest" description="Disordered" evidence="1">
    <location>
        <begin position="22"/>
        <end position="47"/>
    </location>
</feature>
<dbReference type="EMBL" id="MWQN01000004">
    <property type="protein sequence ID" value="OPC76900.1"/>
    <property type="molecule type" value="Genomic_DNA"/>
</dbReference>
<name>A0A1T3NJM7_9ACTN</name>
<reference evidence="2 3" key="1">
    <citation type="submission" date="2017-03" db="EMBL/GenBank/DDBJ databases">
        <title>Draft genome sequence of Streptomyces scabrisporus NF3, endophyte isolated from Amphipterygium adstringens.</title>
        <authorList>
            <person name="Vazquez M."/>
            <person name="Ceapa C.D."/>
            <person name="Rodriguez Luna D."/>
            <person name="Sanchez Esquivel S."/>
        </authorList>
    </citation>
    <scope>NUCLEOTIDE SEQUENCE [LARGE SCALE GENOMIC DNA]</scope>
    <source>
        <strain evidence="2 3">NF3</strain>
    </source>
</reference>
<feature type="region of interest" description="Disordered" evidence="1">
    <location>
        <begin position="70"/>
        <end position="92"/>
    </location>
</feature>